<protein>
    <submittedName>
        <fullName evidence="1">Uncharacterized protein</fullName>
    </submittedName>
</protein>
<gene>
    <name evidence="1" type="ORF">CPB83DRAFT_473124</name>
</gene>
<evidence type="ECO:0000313" key="1">
    <source>
        <dbReference type="EMBL" id="KAF9533420.1"/>
    </source>
</evidence>
<keyword evidence="2" id="KW-1185">Reference proteome</keyword>
<dbReference type="EMBL" id="MU157828">
    <property type="protein sequence ID" value="KAF9533420.1"/>
    <property type="molecule type" value="Genomic_DNA"/>
</dbReference>
<reference evidence="1" key="1">
    <citation type="submission" date="2020-11" db="EMBL/GenBank/DDBJ databases">
        <authorList>
            <consortium name="DOE Joint Genome Institute"/>
            <person name="Ahrendt S."/>
            <person name="Riley R."/>
            <person name="Andreopoulos W."/>
            <person name="Labutti K."/>
            <person name="Pangilinan J."/>
            <person name="Ruiz-Duenas F.J."/>
            <person name="Barrasa J.M."/>
            <person name="Sanchez-Garcia M."/>
            <person name="Camarero S."/>
            <person name="Miyauchi S."/>
            <person name="Serrano A."/>
            <person name="Linde D."/>
            <person name="Babiker R."/>
            <person name="Drula E."/>
            <person name="Ayuso-Fernandez I."/>
            <person name="Pacheco R."/>
            <person name="Padilla G."/>
            <person name="Ferreira P."/>
            <person name="Barriuso J."/>
            <person name="Kellner H."/>
            <person name="Castanera R."/>
            <person name="Alfaro M."/>
            <person name="Ramirez L."/>
            <person name="Pisabarro A.G."/>
            <person name="Kuo A."/>
            <person name="Tritt A."/>
            <person name="Lipzen A."/>
            <person name="He G."/>
            <person name="Yan M."/>
            <person name="Ng V."/>
            <person name="Cullen D."/>
            <person name="Martin F."/>
            <person name="Rosso M.-N."/>
            <person name="Henrissat B."/>
            <person name="Hibbett D."/>
            <person name="Martinez A.T."/>
            <person name="Grigoriev I.V."/>
        </authorList>
    </citation>
    <scope>NUCLEOTIDE SEQUENCE</scope>
    <source>
        <strain evidence="1">CBS 506.95</strain>
    </source>
</reference>
<name>A0A9P6JVG2_9AGAR</name>
<accession>A0A9P6JVG2</accession>
<dbReference type="AlphaFoldDB" id="A0A9P6JVG2"/>
<proteinExistence type="predicted"/>
<organism evidence="1 2">
    <name type="scientific">Crepidotus variabilis</name>
    <dbReference type="NCBI Taxonomy" id="179855"/>
    <lineage>
        <taxon>Eukaryota</taxon>
        <taxon>Fungi</taxon>
        <taxon>Dikarya</taxon>
        <taxon>Basidiomycota</taxon>
        <taxon>Agaricomycotina</taxon>
        <taxon>Agaricomycetes</taxon>
        <taxon>Agaricomycetidae</taxon>
        <taxon>Agaricales</taxon>
        <taxon>Agaricineae</taxon>
        <taxon>Crepidotaceae</taxon>
        <taxon>Crepidotus</taxon>
    </lineage>
</organism>
<evidence type="ECO:0000313" key="2">
    <source>
        <dbReference type="Proteomes" id="UP000807306"/>
    </source>
</evidence>
<comment type="caution">
    <text evidence="1">The sequence shown here is derived from an EMBL/GenBank/DDBJ whole genome shotgun (WGS) entry which is preliminary data.</text>
</comment>
<sequence>MQRGSGAYPFGGNILTSMNRVGCPVPCTLLSTVDCRCCIPHPHPRSLFHLLPLSRLPLPSSVFYLLTSMFTSSSTFTFTFTFTSSCYHTSTFITILNGPAPPLQFAFLTKTYTLPLPYYTSFLAYSLPLLFTLYTQTTNHLLILSCFHDRFALCSSSSSS</sequence>
<dbReference type="Proteomes" id="UP000807306">
    <property type="component" value="Unassembled WGS sequence"/>
</dbReference>